<dbReference type="EMBL" id="SSDS01000102">
    <property type="protein sequence ID" value="TXG75820.1"/>
    <property type="molecule type" value="Genomic_DNA"/>
</dbReference>
<reference evidence="3 4" key="1">
    <citation type="submission" date="2018-09" db="EMBL/GenBank/DDBJ databases">
        <title>Metagenome Assembled Genomes from an Advanced Water Purification Facility.</title>
        <authorList>
            <person name="Stamps B.W."/>
            <person name="Spear J.R."/>
        </authorList>
    </citation>
    <scope>NUCLEOTIDE SEQUENCE [LARGE SCALE GENOMIC DNA]</scope>
    <source>
        <strain evidence="3">Bin_63_2</strain>
    </source>
</reference>
<feature type="transmembrane region" description="Helical" evidence="2">
    <location>
        <begin position="18"/>
        <end position="43"/>
    </location>
</feature>
<keyword evidence="2" id="KW-0812">Transmembrane</keyword>
<evidence type="ECO:0000256" key="1">
    <source>
        <dbReference type="SAM" id="MobiDB-lite"/>
    </source>
</evidence>
<evidence type="ECO:0000313" key="3">
    <source>
        <dbReference type="EMBL" id="TXG75820.1"/>
    </source>
</evidence>
<organism evidence="3 4">
    <name type="scientific">Candidatus Dojkabacteria bacterium</name>
    <dbReference type="NCBI Taxonomy" id="2099670"/>
    <lineage>
        <taxon>Bacteria</taxon>
        <taxon>Candidatus Dojkabacteria</taxon>
    </lineage>
</organism>
<comment type="caution">
    <text evidence="3">The sequence shown here is derived from an EMBL/GenBank/DDBJ whole genome shotgun (WGS) entry which is preliminary data.</text>
</comment>
<evidence type="ECO:0000313" key="4">
    <source>
        <dbReference type="Proteomes" id="UP000321026"/>
    </source>
</evidence>
<feature type="region of interest" description="Disordered" evidence="1">
    <location>
        <begin position="75"/>
        <end position="146"/>
    </location>
</feature>
<dbReference type="AlphaFoldDB" id="A0A5C7J2W8"/>
<feature type="region of interest" description="Disordered" evidence="1">
    <location>
        <begin position="181"/>
        <end position="202"/>
    </location>
</feature>
<feature type="compositionally biased region" description="Basic and acidic residues" evidence="1">
    <location>
        <begin position="108"/>
        <end position="117"/>
    </location>
</feature>
<dbReference type="Proteomes" id="UP000321026">
    <property type="component" value="Unassembled WGS sequence"/>
</dbReference>
<feature type="compositionally biased region" description="Polar residues" evidence="1">
    <location>
        <begin position="118"/>
        <end position="132"/>
    </location>
</feature>
<protein>
    <submittedName>
        <fullName evidence="3">Uncharacterized protein</fullName>
    </submittedName>
</protein>
<name>A0A5C7J2W8_9BACT</name>
<sequence>MDIVTLASDGLDIMTKKYIAYGVIAVIGLITLIVFGALLSSIFGQIKYSKATLPELETDKVVEVNETGSAFFIPQEDKTGKKKKGANKKESTKPEKKKSGRRKKSKVVSKDGNKKIQNEITTASGASVNDPSIEQPLVDKTTSFSLPELETYSVAETSRHEDIALPTIESLPVINGDQNLVELDDDDDAPYLGNRRARDVLD</sequence>
<feature type="compositionally biased region" description="Basic residues" evidence="1">
    <location>
        <begin position="95"/>
        <end position="107"/>
    </location>
</feature>
<evidence type="ECO:0000256" key="2">
    <source>
        <dbReference type="SAM" id="Phobius"/>
    </source>
</evidence>
<gene>
    <name evidence="3" type="ORF">E6Q11_06500</name>
</gene>
<keyword evidence="2" id="KW-1133">Transmembrane helix</keyword>
<accession>A0A5C7J2W8</accession>
<keyword evidence="2" id="KW-0472">Membrane</keyword>
<proteinExistence type="predicted"/>